<dbReference type="GO" id="GO:0010468">
    <property type="term" value="P:regulation of gene expression"/>
    <property type="evidence" value="ECO:0007669"/>
    <property type="project" value="TreeGrafter"/>
</dbReference>
<dbReference type="InterPro" id="IPR009071">
    <property type="entry name" value="HMG_box_dom"/>
</dbReference>
<evidence type="ECO:0000313" key="6">
    <source>
        <dbReference type="Proteomes" id="UP000700596"/>
    </source>
</evidence>
<dbReference type="OrthoDB" id="1919336at2759"/>
<dbReference type="SMART" id="SM00398">
    <property type="entry name" value="HMG"/>
    <property type="match status" value="1"/>
</dbReference>
<feature type="domain" description="HMG box" evidence="4">
    <location>
        <begin position="5"/>
        <end position="72"/>
    </location>
</feature>
<evidence type="ECO:0000259" key="4">
    <source>
        <dbReference type="PROSITE" id="PS50118"/>
    </source>
</evidence>
<dbReference type="GO" id="GO:0003677">
    <property type="term" value="F:DNA binding"/>
    <property type="evidence" value="ECO:0007669"/>
    <property type="project" value="UniProtKB-UniRule"/>
</dbReference>
<reference evidence="5" key="1">
    <citation type="journal article" date="2021" name="Nat. Commun.">
        <title>Genetic determinants of endophytism in the Arabidopsis root mycobiome.</title>
        <authorList>
            <person name="Mesny F."/>
            <person name="Miyauchi S."/>
            <person name="Thiergart T."/>
            <person name="Pickel B."/>
            <person name="Atanasova L."/>
            <person name="Karlsson M."/>
            <person name="Huettel B."/>
            <person name="Barry K.W."/>
            <person name="Haridas S."/>
            <person name="Chen C."/>
            <person name="Bauer D."/>
            <person name="Andreopoulos W."/>
            <person name="Pangilinan J."/>
            <person name="LaButti K."/>
            <person name="Riley R."/>
            <person name="Lipzen A."/>
            <person name="Clum A."/>
            <person name="Drula E."/>
            <person name="Henrissat B."/>
            <person name="Kohler A."/>
            <person name="Grigoriev I.V."/>
            <person name="Martin F.M."/>
            <person name="Hacquard S."/>
        </authorList>
    </citation>
    <scope>NUCLEOTIDE SEQUENCE</scope>
    <source>
        <strain evidence="5">MPI-CAGE-CH-0243</strain>
    </source>
</reference>
<dbReference type="PANTHER" id="PTHR46040">
    <property type="entry name" value="HIGH MOBILITY GROUP PROTEIN 2"/>
    <property type="match status" value="1"/>
</dbReference>
<dbReference type="GO" id="GO:0005634">
    <property type="term" value="C:nucleus"/>
    <property type="evidence" value="ECO:0007669"/>
    <property type="project" value="UniProtKB-UniRule"/>
</dbReference>
<evidence type="ECO:0000256" key="3">
    <source>
        <dbReference type="PROSITE-ProRule" id="PRU00267"/>
    </source>
</evidence>
<feature type="DNA-binding region" description="HMG box" evidence="3">
    <location>
        <begin position="5"/>
        <end position="72"/>
    </location>
</feature>
<feature type="non-terminal residue" evidence="5">
    <location>
        <position position="102"/>
    </location>
</feature>
<proteinExistence type="predicted"/>
<accession>A0A9P9CXK5</accession>
<keyword evidence="6" id="KW-1185">Reference proteome</keyword>
<dbReference type="InterPro" id="IPR051965">
    <property type="entry name" value="ChromReg_NeuronalGeneExpr"/>
</dbReference>
<comment type="caution">
    <text evidence="5">The sequence shown here is derived from an EMBL/GenBank/DDBJ whole genome shotgun (WGS) entry which is preliminary data.</text>
</comment>
<keyword evidence="2 3" id="KW-0539">Nucleus</keyword>
<dbReference type="PANTHER" id="PTHR46040:SF3">
    <property type="entry name" value="HIGH MOBILITY GROUP PROTEIN 2"/>
    <property type="match status" value="1"/>
</dbReference>
<evidence type="ECO:0000256" key="2">
    <source>
        <dbReference type="ARBA" id="ARBA00023242"/>
    </source>
</evidence>
<dbReference type="InterPro" id="IPR036910">
    <property type="entry name" value="HMG_box_dom_sf"/>
</dbReference>
<evidence type="ECO:0000313" key="5">
    <source>
        <dbReference type="EMBL" id="KAH7108849.1"/>
    </source>
</evidence>
<sequence>DPNAPHRPKSAYVLFGEHVRQDPTLRFSSFAEIAKETGKRWRELSHEDRANVWETPATDRLQYYKEEFEHYEQTENYQSYQIYLKEFEQRRHNSKSMIPSDN</sequence>
<dbReference type="Gene3D" id="1.10.30.10">
    <property type="entry name" value="High mobility group box domain"/>
    <property type="match status" value="1"/>
</dbReference>
<dbReference type="PROSITE" id="PS50118">
    <property type="entry name" value="HMG_BOX_2"/>
    <property type="match status" value="1"/>
</dbReference>
<gene>
    <name evidence="5" type="ORF">B0J11DRAFT_391288</name>
</gene>
<organism evidence="5 6">
    <name type="scientific">Dendryphion nanum</name>
    <dbReference type="NCBI Taxonomy" id="256645"/>
    <lineage>
        <taxon>Eukaryota</taxon>
        <taxon>Fungi</taxon>
        <taxon>Dikarya</taxon>
        <taxon>Ascomycota</taxon>
        <taxon>Pezizomycotina</taxon>
        <taxon>Dothideomycetes</taxon>
        <taxon>Pleosporomycetidae</taxon>
        <taxon>Pleosporales</taxon>
        <taxon>Torulaceae</taxon>
        <taxon>Dendryphion</taxon>
    </lineage>
</organism>
<protein>
    <recommendedName>
        <fullName evidence="4">HMG box domain-containing protein</fullName>
    </recommendedName>
</protein>
<dbReference type="SUPFAM" id="SSF47095">
    <property type="entry name" value="HMG-box"/>
    <property type="match status" value="1"/>
</dbReference>
<evidence type="ECO:0000256" key="1">
    <source>
        <dbReference type="ARBA" id="ARBA00023125"/>
    </source>
</evidence>
<keyword evidence="1 3" id="KW-0238">DNA-binding</keyword>
<dbReference type="EMBL" id="JAGMWT010000035">
    <property type="protein sequence ID" value="KAH7108849.1"/>
    <property type="molecule type" value="Genomic_DNA"/>
</dbReference>
<feature type="non-terminal residue" evidence="5">
    <location>
        <position position="1"/>
    </location>
</feature>
<dbReference type="Proteomes" id="UP000700596">
    <property type="component" value="Unassembled WGS sequence"/>
</dbReference>
<dbReference type="Pfam" id="PF00505">
    <property type="entry name" value="HMG_box"/>
    <property type="match status" value="1"/>
</dbReference>
<name>A0A9P9CXK5_9PLEO</name>
<dbReference type="AlphaFoldDB" id="A0A9P9CXK5"/>